<organism evidence="2 3">
    <name type="scientific">Thalassobellus suaedae</name>
    <dbReference type="NCBI Taxonomy" id="3074124"/>
    <lineage>
        <taxon>Bacteria</taxon>
        <taxon>Pseudomonadati</taxon>
        <taxon>Bacteroidota</taxon>
        <taxon>Flavobacteriia</taxon>
        <taxon>Flavobacteriales</taxon>
        <taxon>Flavobacteriaceae</taxon>
        <taxon>Thalassobellus</taxon>
    </lineage>
</organism>
<dbReference type="InterPro" id="IPR001173">
    <property type="entry name" value="Glyco_trans_2-like"/>
</dbReference>
<evidence type="ECO:0000259" key="1">
    <source>
        <dbReference type="Pfam" id="PF00535"/>
    </source>
</evidence>
<gene>
    <name evidence="2" type="ORF">RHP49_12025</name>
</gene>
<dbReference type="InterPro" id="IPR029044">
    <property type="entry name" value="Nucleotide-diphossugar_trans"/>
</dbReference>
<evidence type="ECO:0000313" key="3">
    <source>
        <dbReference type="Proteomes" id="UP001303407"/>
    </source>
</evidence>
<dbReference type="SUPFAM" id="SSF53448">
    <property type="entry name" value="Nucleotide-diphospho-sugar transferases"/>
    <property type="match status" value="1"/>
</dbReference>
<evidence type="ECO:0000313" key="2">
    <source>
        <dbReference type="EMBL" id="WNH11623.1"/>
    </source>
</evidence>
<accession>A0ABY9Y062</accession>
<dbReference type="EC" id="2.4.-.-" evidence="2"/>
<protein>
    <submittedName>
        <fullName evidence="2">Glycosyltransferase family 2 protein</fullName>
        <ecNumber evidence="2">2.4.-.-</ecNumber>
    </submittedName>
</protein>
<dbReference type="GO" id="GO:0016757">
    <property type="term" value="F:glycosyltransferase activity"/>
    <property type="evidence" value="ECO:0007669"/>
    <property type="project" value="UniProtKB-KW"/>
</dbReference>
<dbReference type="PANTHER" id="PTHR43685">
    <property type="entry name" value="GLYCOSYLTRANSFERASE"/>
    <property type="match status" value="1"/>
</dbReference>
<name>A0ABY9Y062_9FLAO</name>
<dbReference type="Proteomes" id="UP001303407">
    <property type="component" value="Chromosome"/>
</dbReference>
<proteinExistence type="predicted"/>
<dbReference type="InterPro" id="IPR050834">
    <property type="entry name" value="Glycosyltransf_2"/>
</dbReference>
<feature type="domain" description="Glycosyltransferase 2-like" evidence="1">
    <location>
        <begin position="6"/>
        <end position="148"/>
    </location>
</feature>
<dbReference type="PANTHER" id="PTHR43685:SF2">
    <property type="entry name" value="GLYCOSYLTRANSFERASE 2-LIKE DOMAIN-CONTAINING PROTEIN"/>
    <property type="match status" value="1"/>
</dbReference>
<dbReference type="EMBL" id="CP134536">
    <property type="protein sequence ID" value="WNH11623.1"/>
    <property type="molecule type" value="Genomic_DNA"/>
</dbReference>
<dbReference type="Gene3D" id="3.90.550.10">
    <property type="entry name" value="Spore Coat Polysaccharide Biosynthesis Protein SpsA, Chain A"/>
    <property type="match status" value="1"/>
</dbReference>
<dbReference type="RefSeq" id="WP_415861603.1">
    <property type="nucleotide sequence ID" value="NZ_CP134536.1"/>
</dbReference>
<keyword evidence="3" id="KW-1185">Reference proteome</keyword>
<keyword evidence="2" id="KW-0328">Glycosyltransferase</keyword>
<reference evidence="2 3" key="1">
    <citation type="submission" date="2023-09" db="EMBL/GenBank/DDBJ databases">
        <title>Thalassobella suaedae gen. nov., sp. nov., a marine bacterium of the family Flavobacteriaceae isolated from a halophyte Suaeda japonica.</title>
        <authorList>
            <person name="Lee S.Y."/>
            <person name="Hwang C.Y."/>
        </authorList>
    </citation>
    <scope>NUCLEOTIDE SEQUENCE [LARGE SCALE GENOMIC DNA]</scope>
    <source>
        <strain evidence="2 3">HL-DH10</strain>
    </source>
</reference>
<dbReference type="Pfam" id="PF00535">
    <property type="entry name" value="Glycos_transf_2"/>
    <property type="match status" value="1"/>
</dbReference>
<keyword evidence="2" id="KW-0808">Transferase</keyword>
<sequence>MNPKVSIIIPNYNHALFLQERLDSVFNQTFQDFEVILLDDASTDGSVDLLNQYKDHPKVSHVVMNNENSGSPFKQWQRGIELAKGDYIWIAESDDYCELNFLESLLLFLKDEETVLAYCATKHFDEIQKSVYLDKWASQLDKVRWQSNYTNIGCLEIKYYFRYRNIIPNASAVLFKRTAILRVELPLEMKFCGDWLIWLKLLQYGDIAYCCLPLNYFRKHEKTTRVFKGFVVENQRFNEYKFIVKQYSSFIDRVINLGKYKWIVLECYLKRKTVGKFPNFKLKLPIEFQIAYVLLILGNKINK</sequence>